<comment type="caution">
    <text evidence="1">The sequence shown here is derived from an EMBL/GenBank/DDBJ whole genome shotgun (WGS) entry which is preliminary data.</text>
</comment>
<sequence>MFIHISQKNQMHALNAEFNMTCRGICERHRVEKTDTQTTLKDVLHVMYT</sequence>
<proteinExistence type="predicted"/>
<dbReference type="EMBL" id="AFPU01000001">
    <property type="protein sequence ID" value="EGP94116.1"/>
    <property type="molecule type" value="Genomic_DNA"/>
</dbReference>
<reference evidence="1 2" key="1">
    <citation type="journal article" date="2011" name="J. Bacteriol.">
        <title>Genome Sequence of an Ammonia-Oxidizing Soil Archaeon, "Candidatus Nitrosoarchaeum koreensis" MY1.</title>
        <authorList>
            <person name="Kim B.K."/>
            <person name="Jung M.Y."/>
            <person name="Yu D.S."/>
            <person name="Park S.J."/>
            <person name="Oh T.K."/>
            <person name="Rhee S.K."/>
            <person name="Kim J.F."/>
        </authorList>
    </citation>
    <scope>NUCLEOTIDE SEQUENCE [LARGE SCALE GENOMIC DNA]</scope>
    <source>
        <strain evidence="1 2">MY1</strain>
    </source>
</reference>
<dbReference type="Proteomes" id="UP000004440">
    <property type="component" value="Unassembled WGS sequence"/>
</dbReference>
<dbReference type="STRING" id="1001994.MY1_1360"/>
<accession>F9CYF4</accession>
<organism evidence="1 2">
    <name type="scientific">Nitrosarchaeum koreense MY1</name>
    <dbReference type="NCBI Taxonomy" id="1001994"/>
    <lineage>
        <taxon>Archaea</taxon>
        <taxon>Nitrososphaerota</taxon>
        <taxon>Nitrososphaeria</taxon>
        <taxon>Nitrosopumilales</taxon>
        <taxon>Nitrosopumilaceae</taxon>
        <taxon>Nitrosarchaeum</taxon>
    </lineage>
</organism>
<name>F9CYF4_9ARCH</name>
<evidence type="ECO:0000313" key="1">
    <source>
        <dbReference type="EMBL" id="EGP94116.1"/>
    </source>
</evidence>
<protein>
    <submittedName>
        <fullName evidence="1">Uncharacterized protein</fullName>
    </submittedName>
</protein>
<evidence type="ECO:0000313" key="2">
    <source>
        <dbReference type="Proteomes" id="UP000004440"/>
    </source>
</evidence>
<gene>
    <name evidence="1" type="ORF">MY1_1360</name>
</gene>
<keyword evidence="2" id="KW-1185">Reference proteome</keyword>
<dbReference type="AlphaFoldDB" id="F9CYF4"/>